<feature type="region of interest" description="Disordered" evidence="1">
    <location>
        <begin position="663"/>
        <end position="683"/>
    </location>
</feature>
<comment type="caution">
    <text evidence="2">The sequence shown here is derived from an EMBL/GenBank/DDBJ whole genome shotgun (WGS) entry which is preliminary data.</text>
</comment>
<evidence type="ECO:0000313" key="2">
    <source>
        <dbReference type="EMBL" id="KAK7415656.1"/>
    </source>
</evidence>
<reference evidence="2 3" key="1">
    <citation type="journal article" date="2025" name="Microbiol. Resour. Announc.">
        <title>Draft genome sequences for Neonectria magnoliae and Neonectria punicea, canker pathogens of Liriodendron tulipifera and Acer saccharum in West Virginia.</title>
        <authorList>
            <person name="Petronek H.M."/>
            <person name="Kasson M.T."/>
            <person name="Metheny A.M."/>
            <person name="Stauder C.M."/>
            <person name="Lovett B."/>
            <person name="Lynch S.C."/>
            <person name="Garnas J.R."/>
            <person name="Kasson L.R."/>
            <person name="Stajich J.E."/>
        </authorList>
    </citation>
    <scope>NUCLEOTIDE SEQUENCE [LARGE SCALE GENOMIC DNA]</scope>
    <source>
        <strain evidence="2 3">NRRL 64653</strain>
    </source>
</reference>
<gene>
    <name evidence="2" type="ORF">QQX98_005688</name>
</gene>
<sequence>MSYSTCTTADVKGANFKLVLVDVEILITNYGEIQAEAHGAVYLPSPLTTIYVDVKTPTVTSQGEHWLTVDETRAVAVTLQNILTGLHLGTYDDLPIVGQVLLTELRSLSAVTSPSVASKPLTFYAFFVKLYHPKITVNRLEFKDVEFMFDMRWVVGEDGKRVRQKHISLSAYMLGAGDLQASIVYDGVKNTLVAALLPVRPVTIGQMLSVCLPAAFPGLSMIKPVVDTLWLKGSSIGFKTKDGLDIIHFDFHVADDLIHFEQGKPVVSVVRFTRKVLNALSTGDELVAMEKQSGNAKMTEIYGDLIKPSPAADEQPGSWPEDWDDFEVEEAYMSYNRAEASVAVEDRQYPPGFSLYGLFRVFELPISVSMQIMPKRKGLVLRGSYADELDLSLIKLTSYPKKNISRPTLSLNTTDGTKYGVESGIQLLEFNKIYFKLDYKSAASKADRKLKGMAEYGGTILSYPNPTINFWYADGRWGFTGWKIRRTAYWDSGEVDAAPPSISDQLDNVALNIDKAIRKASESDGKCGPLVDFAINELHARHARHAAEGHSRAQGECGAPGHQGLPLPLPVDWLYSVKIKGTDIGTNIKLTQFEFVLPYDGFEPTSTGILKYLWEKVLNEENLEEIGRKMLDPKTLGKLVGVLAINVLAPEIIKKLICREPKGDDTKKLRDKEGQERPRGGDQ</sequence>
<keyword evidence="3" id="KW-1185">Reference proteome</keyword>
<accession>A0ABR1H3P5</accession>
<dbReference type="EMBL" id="JAZAVJ010000079">
    <property type="protein sequence ID" value="KAK7415656.1"/>
    <property type="molecule type" value="Genomic_DNA"/>
</dbReference>
<proteinExistence type="predicted"/>
<evidence type="ECO:0000256" key="1">
    <source>
        <dbReference type="SAM" id="MobiDB-lite"/>
    </source>
</evidence>
<name>A0ABR1H3P5_9HYPO</name>
<organism evidence="2 3">
    <name type="scientific">Neonectria punicea</name>
    <dbReference type="NCBI Taxonomy" id="979145"/>
    <lineage>
        <taxon>Eukaryota</taxon>
        <taxon>Fungi</taxon>
        <taxon>Dikarya</taxon>
        <taxon>Ascomycota</taxon>
        <taxon>Pezizomycotina</taxon>
        <taxon>Sordariomycetes</taxon>
        <taxon>Hypocreomycetidae</taxon>
        <taxon>Hypocreales</taxon>
        <taxon>Nectriaceae</taxon>
        <taxon>Neonectria</taxon>
    </lineage>
</organism>
<evidence type="ECO:0000313" key="3">
    <source>
        <dbReference type="Proteomes" id="UP001498476"/>
    </source>
</evidence>
<dbReference type="Proteomes" id="UP001498476">
    <property type="component" value="Unassembled WGS sequence"/>
</dbReference>
<protein>
    <submittedName>
        <fullName evidence="2">Uncharacterized protein</fullName>
    </submittedName>
</protein>